<dbReference type="EMBL" id="JALJEJ010000001">
    <property type="protein sequence ID" value="MCJ8208742.1"/>
    <property type="molecule type" value="Genomic_DNA"/>
</dbReference>
<sequence>MTILRVAVDDEQAEALIKMLEEVPYVKKIEEEHEQTSQVKEPETAYQRIKKLLDEAKGKDLFKEIEDPVEWQRQLRREWDRDF</sequence>
<evidence type="ECO:0000313" key="2">
    <source>
        <dbReference type="Proteomes" id="UP001139450"/>
    </source>
</evidence>
<gene>
    <name evidence="1" type="ORF">MUY27_03420</name>
</gene>
<evidence type="ECO:0000313" key="1">
    <source>
        <dbReference type="EMBL" id="MCJ8208742.1"/>
    </source>
</evidence>
<dbReference type="AlphaFoldDB" id="A0A9X2BAF9"/>
<proteinExistence type="predicted"/>
<dbReference type="RefSeq" id="WP_245128570.1">
    <property type="nucleotide sequence ID" value="NZ_JALJEJ010000001.1"/>
</dbReference>
<accession>A0A9X2BAF9</accession>
<reference evidence="1" key="1">
    <citation type="submission" date="2022-04" db="EMBL/GenBank/DDBJ databases">
        <title>Mucilaginibacter sp. RS28 isolated from freshwater.</title>
        <authorList>
            <person name="Ko S.-R."/>
        </authorList>
    </citation>
    <scope>NUCLEOTIDE SEQUENCE</scope>
    <source>
        <strain evidence="1">RS28</strain>
    </source>
</reference>
<protein>
    <submittedName>
        <fullName evidence="1">Uncharacterized protein</fullName>
    </submittedName>
</protein>
<dbReference type="Proteomes" id="UP001139450">
    <property type="component" value="Unassembled WGS sequence"/>
</dbReference>
<keyword evidence="2" id="KW-1185">Reference proteome</keyword>
<comment type="caution">
    <text evidence="1">The sequence shown here is derived from an EMBL/GenBank/DDBJ whole genome shotgun (WGS) entry which is preliminary data.</text>
</comment>
<organism evidence="1 2">
    <name type="scientific">Mucilaginibacter straminoryzae</name>
    <dbReference type="NCBI Taxonomy" id="2932774"/>
    <lineage>
        <taxon>Bacteria</taxon>
        <taxon>Pseudomonadati</taxon>
        <taxon>Bacteroidota</taxon>
        <taxon>Sphingobacteriia</taxon>
        <taxon>Sphingobacteriales</taxon>
        <taxon>Sphingobacteriaceae</taxon>
        <taxon>Mucilaginibacter</taxon>
    </lineage>
</organism>
<name>A0A9X2BAF9_9SPHI</name>